<sequence>MGCGLTVQEKQRRLDQKRIIRINDDVMHQEVLDRMVKVVRNHGMKVGINDHPKKFILNFKNKDTKNLILALKREKAEGKGRLPDMDIVKIISVREPKDMVVRDFLIDHMPKRVGELHFDLKPKHKSKDFRYYQFELLKCFDKTLNSVYLNGLKINKGQLELTFKRCYKVGTLSFSHCILADMPLMLEGRDSTASDNQKEKNIDYKISELEFHNCKNQDELDWDSNDQGFICIIEGILACQLKNSLEYIVVRGCGLSEKRTKNILNEYKLDIELITEVSDDSDMISLDDINPTLNEFSQSKKFSSIKNSNSNDEVNLSSSDQEDTPEEDTPEEDTPEGDTPEEESSDYISF</sequence>
<gene>
    <name evidence="2" type="ORF">ECRASSUSDP1_LOCUS15420</name>
</gene>
<dbReference type="EMBL" id="CAMPGE010015448">
    <property type="protein sequence ID" value="CAI2374070.1"/>
    <property type="molecule type" value="Genomic_DNA"/>
</dbReference>
<feature type="compositionally biased region" description="Acidic residues" evidence="1">
    <location>
        <begin position="320"/>
        <end position="350"/>
    </location>
</feature>
<keyword evidence="3" id="KW-1185">Reference proteome</keyword>
<feature type="region of interest" description="Disordered" evidence="1">
    <location>
        <begin position="301"/>
        <end position="350"/>
    </location>
</feature>
<evidence type="ECO:0000256" key="1">
    <source>
        <dbReference type="SAM" id="MobiDB-lite"/>
    </source>
</evidence>
<evidence type="ECO:0000313" key="2">
    <source>
        <dbReference type="EMBL" id="CAI2374070.1"/>
    </source>
</evidence>
<organism evidence="2 3">
    <name type="scientific">Euplotes crassus</name>
    <dbReference type="NCBI Taxonomy" id="5936"/>
    <lineage>
        <taxon>Eukaryota</taxon>
        <taxon>Sar</taxon>
        <taxon>Alveolata</taxon>
        <taxon>Ciliophora</taxon>
        <taxon>Intramacronucleata</taxon>
        <taxon>Spirotrichea</taxon>
        <taxon>Hypotrichia</taxon>
        <taxon>Euplotida</taxon>
        <taxon>Euplotidae</taxon>
        <taxon>Moneuplotes</taxon>
    </lineage>
</organism>
<protein>
    <submittedName>
        <fullName evidence="2">Uncharacterized protein</fullName>
    </submittedName>
</protein>
<proteinExistence type="predicted"/>
<reference evidence="2" key="1">
    <citation type="submission" date="2023-07" db="EMBL/GenBank/DDBJ databases">
        <authorList>
            <consortium name="AG Swart"/>
            <person name="Singh M."/>
            <person name="Singh A."/>
            <person name="Seah K."/>
            <person name="Emmerich C."/>
        </authorList>
    </citation>
    <scope>NUCLEOTIDE SEQUENCE</scope>
    <source>
        <strain evidence="2">DP1</strain>
    </source>
</reference>
<name>A0AAD1XJX3_EUPCR</name>
<dbReference type="Proteomes" id="UP001295684">
    <property type="component" value="Unassembled WGS sequence"/>
</dbReference>
<comment type="caution">
    <text evidence="2">The sequence shown here is derived from an EMBL/GenBank/DDBJ whole genome shotgun (WGS) entry which is preliminary data.</text>
</comment>
<feature type="compositionally biased region" description="Low complexity" evidence="1">
    <location>
        <begin position="301"/>
        <end position="311"/>
    </location>
</feature>
<evidence type="ECO:0000313" key="3">
    <source>
        <dbReference type="Proteomes" id="UP001295684"/>
    </source>
</evidence>
<accession>A0AAD1XJX3</accession>
<dbReference type="AlphaFoldDB" id="A0AAD1XJX3"/>